<dbReference type="KEGG" id="lrz:BJI69_04915"/>
<sequence length="280" mass="29706">MRHSIIAGTAAIAFALTASAAQATGINFSTDTCKHDYSTPYDVDVTPAGLSFHRTDGTPAQVFLHDGALRVDGKAVAVSAKDADALRRYEAGVRALMPQVAAIAREGVELGFSAMTTVTLSFADGDQRARMLEKLKRKQVDALREIDEGVGAGHWSADRMTETVAGSVSDSVGELVGSVTSSAVTAALSGDASKVAALKARADSLDKSMDREMNKRSKALEAKTDAICPQLNDLAGLQQGWNVRLGNGKPLELMTIKPKSEHHDHDSDRHGDSDQKVVSF</sequence>
<keyword evidence="4" id="KW-1185">Reference proteome</keyword>
<feature type="signal peptide" evidence="2">
    <location>
        <begin position="1"/>
        <end position="23"/>
    </location>
</feature>
<evidence type="ECO:0000256" key="1">
    <source>
        <dbReference type="SAM" id="MobiDB-lite"/>
    </source>
</evidence>
<protein>
    <submittedName>
        <fullName evidence="3">Uncharacterized protein</fullName>
    </submittedName>
</protein>
<gene>
    <name evidence="3" type="ORF">BJI69_04915</name>
</gene>
<evidence type="ECO:0000256" key="2">
    <source>
        <dbReference type="SAM" id="SignalP"/>
    </source>
</evidence>
<dbReference type="OrthoDB" id="5949813at2"/>
<name>A0A0G9HF09_9GAMM</name>
<dbReference type="Pfam" id="PF11101">
    <property type="entry name" value="DUF2884"/>
    <property type="match status" value="1"/>
</dbReference>
<feature type="region of interest" description="Disordered" evidence="1">
    <location>
        <begin position="257"/>
        <end position="280"/>
    </location>
</feature>
<accession>A0A0G9HF09</accession>
<evidence type="ECO:0000313" key="4">
    <source>
        <dbReference type="Proteomes" id="UP000182987"/>
    </source>
</evidence>
<dbReference type="AlphaFoldDB" id="A0A0G9HF09"/>
<feature type="chain" id="PRO_5014228214" evidence="2">
    <location>
        <begin position="24"/>
        <end position="280"/>
    </location>
</feature>
<evidence type="ECO:0000313" key="3">
    <source>
        <dbReference type="EMBL" id="APG03315.1"/>
    </source>
</evidence>
<dbReference type="EMBL" id="CP017480">
    <property type="protein sequence ID" value="APG03315.1"/>
    <property type="molecule type" value="Genomic_DNA"/>
</dbReference>
<reference evidence="4" key="1">
    <citation type="submission" date="2016-09" db="EMBL/GenBank/DDBJ databases">
        <authorList>
            <person name="Lysoe E."/>
        </authorList>
    </citation>
    <scope>NUCLEOTIDE SEQUENCE [LARGE SCALE GENOMIC DNA]</scope>
    <source>
        <strain evidence="4">LJ96T</strain>
    </source>
</reference>
<keyword evidence="2" id="KW-0732">Signal</keyword>
<dbReference type="Proteomes" id="UP000182987">
    <property type="component" value="Chromosome"/>
</dbReference>
<dbReference type="RefSeq" id="WP_046966876.1">
    <property type="nucleotide sequence ID" value="NZ_CP017480.1"/>
</dbReference>
<dbReference type="PATRIC" id="fig|1440763.5.peg.957"/>
<proteinExistence type="predicted"/>
<feature type="compositionally biased region" description="Basic and acidic residues" evidence="1">
    <location>
        <begin position="258"/>
        <end position="280"/>
    </location>
</feature>
<dbReference type="InterPro" id="IPR021307">
    <property type="entry name" value="DUF2884"/>
</dbReference>
<organism evidence="3 4">
    <name type="scientific">Luteibacter rhizovicinus DSM 16549</name>
    <dbReference type="NCBI Taxonomy" id="1440763"/>
    <lineage>
        <taxon>Bacteria</taxon>
        <taxon>Pseudomonadati</taxon>
        <taxon>Pseudomonadota</taxon>
        <taxon>Gammaproteobacteria</taxon>
        <taxon>Lysobacterales</taxon>
        <taxon>Rhodanobacteraceae</taxon>
        <taxon>Luteibacter</taxon>
    </lineage>
</organism>